<keyword evidence="6" id="KW-0325">Glycoprotein</keyword>
<dbReference type="GO" id="GO:0046556">
    <property type="term" value="F:alpha-L-arabinofuranosidase activity"/>
    <property type="evidence" value="ECO:0007669"/>
    <property type="project" value="UniProtKB-EC"/>
</dbReference>
<name>A0A9D1MTQ4_9FIRM</name>
<proteinExistence type="inferred from homology"/>
<dbReference type="Gene3D" id="2.60.120.260">
    <property type="entry name" value="Galactose-binding domain-like"/>
    <property type="match status" value="1"/>
</dbReference>
<dbReference type="Gene3D" id="2.60.40.1180">
    <property type="entry name" value="Golgi alpha-mannosidase II"/>
    <property type="match status" value="1"/>
</dbReference>
<dbReference type="Pfam" id="PF22848">
    <property type="entry name" value="ASD1_dom"/>
    <property type="match status" value="1"/>
</dbReference>
<gene>
    <name evidence="10" type="ORF">IAD23_02570</name>
</gene>
<dbReference type="PANTHER" id="PTHR31776:SF0">
    <property type="entry name" value="ALPHA-L-ARABINOFURANOSIDASE 1"/>
    <property type="match status" value="1"/>
</dbReference>
<dbReference type="InterPro" id="IPR055235">
    <property type="entry name" value="ASD1_cat"/>
</dbReference>
<comment type="caution">
    <text evidence="10">The sequence shown here is derived from an EMBL/GenBank/DDBJ whole genome shotgun (WGS) entry which is preliminary data.</text>
</comment>
<dbReference type="SMART" id="SM00813">
    <property type="entry name" value="Alpha-L-AF_C"/>
    <property type="match status" value="1"/>
</dbReference>
<dbReference type="EMBL" id="DVNM01000015">
    <property type="protein sequence ID" value="HIU68827.1"/>
    <property type="molecule type" value="Genomic_DNA"/>
</dbReference>
<dbReference type="AlphaFoldDB" id="A0A9D1MTQ4"/>
<dbReference type="SUPFAM" id="SSF51445">
    <property type="entry name" value="(Trans)glycosidases"/>
    <property type="match status" value="1"/>
</dbReference>
<dbReference type="Proteomes" id="UP000824125">
    <property type="component" value="Unassembled WGS sequence"/>
</dbReference>
<evidence type="ECO:0000256" key="2">
    <source>
        <dbReference type="ARBA" id="ARBA00007186"/>
    </source>
</evidence>
<dbReference type="InterPro" id="IPR051563">
    <property type="entry name" value="Glycosyl_Hydrolase_51"/>
</dbReference>
<feature type="chain" id="PRO_5038756418" description="non-reducing end alpha-L-arabinofuranosidase" evidence="8">
    <location>
        <begin position="22"/>
        <end position="775"/>
    </location>
</feature>
<reference evidence="10" key="1">
    <citation type="submission" date="2020-10" db="EMBL/GenBank/DDBJ databases">
        <authorList>
            <person name="Gilroy R."/>
        </authorList>
    </citation>
    <scope>NUCLEOTIDE SEQUENCE</scope>
    <source>
        <strain evidence="10">CHK176-6737</strain>
    </source>
</reference>
<dbReference type="Gene3D" id="3.20.20.80">
    <property type="entry name" value="Glycosidases"/>
    <property type="match status" value="1"/>
</dbReference>
<feature type="transmembrane region" description="Helical" evidence="7">
    <location>
        <begin position="737"/>
        <end position="756"/>
    </location>
</feature>
<dbReference type="Pfam" id="PF06964">
    <property type="entry name" value="Alpha-L-AF_C"/>
    <property type="match status" value="1"/>
</dbReference>
<feature type="domain" description="Alpha-L-arabinofuranosidase C-terminal" evidence="9">
    <location>
        <begin position="513"/>
        <end position="700"/>
    </location>
</feature>
<evidence type="ECO:0000313" key="10">
    <source>
        <dbReference type="EMBL" id="HIU68827.1"/>
    </source>
</evidence>
<keyword evidence="5" id="KW-0378">Hydrolase</keyword>
<evidence type="ECO:0000256" key="7">
    <source>
        <dbReference type="SAM" id="Phobius"/>
    </source>
</evidence>
<evidence type="ECO:0000256" key="6">
    <source>
        <dbReference type="ARBA" id="ARBA00023180"/>
    </source>
</evidence>
<comment type="catalytic activity">
    <reaction evidence="1">
        <text>Hydrolysis of terminal non-reducing alpha-L-arabinofuranoside residues in alpha-L-arabinosides.</text>
        <dbReference type="EC" id="3.2.1.55"/>
    </reaction>
</comment>
<evidence type="ECO:0000256" key="1">
    <source>
        <dbReference type="ARBA" id="ARBA00001462"/>
    </source>
</evidence>
<keyword evidence="4 8" id="KW-0732">Signal</keyword>
<evidence type="ECO:0000259" key="9">
    <source>
        <dbReference type="SMART" id="SM00813"/>
    </source>
</evidence>
<evidence type="ECO:0000313" key="11">
    <source>
        <dbReference type="Proteomes" id="UP000824125"/>
    </source>
</evidence>
<organism evidence="10 11">
    <name type="scientific">Candidatus Scybalenecus merdavium</name>
    <dbReference type="NCBI Taxonomy" id="2840939"/>
    <lineage>
        <taxon>Bacteria</taxon>
        <taxon>Bacillati</taxon>
        <taxon>Bacillota</taxon>
        <taxon>Clostridia</taxon>
        <taxon>Eubacteriales</taxon>
        <taxon>Oscillospiraceae</taxon>
        <taxon>Oscillospiraceae incertae sedis</taxon>
        <taxon>Candidatus Scybalenecus</taxon>
    </lineage>
</organism>
<comment type="similarity">
    <text evidence="2">Belongs to the glycosyl hydrolase 51 family.</text>
</comment>
<evidence type="ECO:0000256" key="5">
    <source>
        <dbReference type="ARBA" id="ARBA00022801"/>
    </source>
</evidence>
<protein>
    <recommendedName>
        <fullName evidence="3">non-reducing end alpha-L-arabinofuranosidase</fullName>
        <ecNumber evidence="3">3.2.1.55</ecNumber>
    </recommendedName>
</protein>
<dbReference type="InterPro" id="IPR013780">
    <property type="entry name" value="Glyco_hydro_b"/>
</dbReference>
<accession>A0A9D1MTQ4</accession>
<sequence>MKKVKKCFALLAALAVLFSFAAVPGMASGAQDAQVLQLKKSSISHDVSNMLYGTFIEDISYACDGGLVSNLVNNNSFEYDGDNFANWSYDGVQLTLETQSPLNANNPTYVRVDVQEEGSLENLGFVEYYDYKTYDINENRAQTADMGFKENELYDFSCYIKNVDFDGQISVELDSPSNRNKSSASVAVSASDRQADWQKVELQLTSLATEDGGLSIVFEGSGTLLLDFVSLVPQGSHGYGTQTWPYTTLRSDLYEAFAALSPAFIRFPGGCFAEGDSLENLYSWKNTIGPLEERKQGYNLWRNTETGVDYINTNAMGYHEFFQLCDELNAEPIPVLNAGLICQARCGYDETYAKYQNGEITSDEWEAYLDTIALRPGTPEFENYVQDLLDLIEYANGSATSTYWGALRAANGHEEPFDLKYIGIGNENWGEVYWRNFDAIYQVIHERYPDLIIITSAGTSLEGDAYDEAWRVAPRDYPDTVVDEHYYTYDGYLFEHTDRYDDFDRNGPKVFVGEYAATPKSVGTIETKSNIFGAVEEAQYMAAGLERNSDVVAMASYAPTFAKINSQCWNVNMLWFDSQSVVYTPSYYVQMLYSNNTGTKQVDADFEIATGKAGEYARQNVTVDEENEVLYVKLVNSTGEDQTVTVDAADFGAVNLVSDLHFGNKFKSAANELDKTYIAPSESVLEVQDGQFDVQMEGYSVHVIRIAYGANDGSGLYTLPNFVPTEVQRYTPVAVKVAVPCTAAVIVLVILALVWLPKFVKKQRAKKAQAPAENQ</sequence>
<keyword evidence="7" id="KW-0472">Membrane</keyword>
<dbReference type="PANTHER" id="PTHR31776">
    <property type="entry name" value="ALPHA-L-ARABINOFURANOSIDASE 1"/>
    <property type="match status" value="1"/>
</dbReference>
<keyword evidence="7" id="KW-0812">Transmembrane</keyword>
<evidence type="ECO:0000256" key="4">
    <source>
        <dbReference type="ARBA" id="ARBA00022729"/>
    </source>
</evidence>
<evidence type="ECO:0000256" key="3">
    <source>
        <dbReference type="ARBA" id="ARBA00012670"/>
    </source>
</evidence>
<dbReference type="EC" id="3.2.1.55" evidence="3"/>
<feature type="signal peptide" evidence="8">
    <location>
        <begin position="1"/>
        <end position="21"/>
    </location>
</feature>
<dbReference type="SUPFAM" id="SSF51011">
    <property type="entry name" value="Glycosyl hydrolase domain"/>
    <property type="match status" value="1"/>
</dbReference>
<evidence type="ECO:0000256" key="8">
    <source>
        <dbReference type="SAM" id="SignalP"/>
    </source>
</evidence>
<keyword evidence="7" id="KW-1133">Transmembrane helix</keyword>
<dbReference type="InterPro" id="IPR010720">
    <property type="entry name" value="Alpha-L-AF_C"/>
</dbReference>
<dbReference type="GO" id="GO:0046373">
    <property type="term" value="P:L-arabinose metabolic process"/>
    <property type="evidence" value="ECO:0007669"/>
    <property type="project" value="InterPro"/>
</dbReference>
<reference evidence="10" key="2">
    <citation type="journal article" date="2021" name="PeerJ">
        <title>Extensive microbial diversity within the chicken gut microbiome revealed by metagenomics and culture.</title>
        <authorList>
            <person name="Gilroy R."/>
            <person name="Ravi A."/>
            <person name="Getino M."/>
            <person name="Pursley I."/>
            <person name="Horton D.L."/>
            <person name="Alikhan N.F."/>
            <person name="Baker D."/>
            <person name="Gharbi K."/>
            <person name="Hall N."/>
            <person name="Watson M."/>
            <person name="Adriaenssens E.M."/>
            <person name="Foster-Nyarko E."/>
            <person name="Jarju S."/>
            <person name="Secka A."/>
            <person name="Antonio M."/>
            <person name="Oren A."/>
            <person name="Chaudhuri R.R."/>
            <person name="La Ragione R."/>
            <person name="Hildebrand F."/>
            <person name="Pallen M.J."/>
        </authorList>
    </citation>
    <scope>NUCLEOTIDE SEQUENCE</scope>
    <source>
        <strain evidence="10">CHK176-6737</strain>
    </source>
</reference>
<dbReference type="InterPro" id="IPR017853">
    <property type="entry name" value="GH"/>
</dbReference>